<sequence>MTRFVAKNLVANNLCKHCLVSVAYVFGREKPVMLTVESDNPLKDNALLQIVREKFDFTPNGIVEMLDLYNTQFFPTSTYGHFTNKDYSWEKVVSI</sequence>
<protein>
    <submittedName>
        <fullName evidence="9">S-adenosylmethionine synthase</fullName>
        <ecNumber evidence="9">2.5.1.6</ecNumber>
    </submittedName>
</protein>
<accession>A0A645G1C7</accession>
<dbReference type="PANTHER" id="PTHR11964">
    <property type="entry name" value="S-ADENOSYLMETHIONINE SYNTHETASE"/>
    <property type="match status" value="1"/>
</dbReference>
<dbReference type="Pfam" id="PF02773">
    <property type="entry name" value="S-AdoMet_synt_C"/>
    <property type="match status" value="1"/>
</dbReference>
<feature type="domain" description="S-adenosylmethionine synthetase C-terminal" evidence="8">
    <location>
        <begin position="1"/>
        <end position="91"/>
    </location>
</feature>
<dbReference type="GO" id="GO:0006556">
    <property type="term" value="P:S-adenosylmethionine biosynthetic process"/>
    <property type="evidence" value="ECO:0007669"/>
    <property type="project" value="InterPro"/>
</dbReference>
<evidence type="ECO:0000256" key="7">
    <source>
        <dbReference type="ARBA" id="ARBA00022958"/>
    </source>
</evidence>
<keyword evidence="7" id="KW-0630">Potassium</keyword>
<dbReference type="GO" id="GO:0006730">
    <property type="term" value="P:one-carbon metabolic process"/>
    <property type="evidence" value="ECO:0007669"/>
    <property type="project" value="UniProtKB-KW"/>
</dbReference>
<keyword evidence="3" id="KW-0479">Metal-binding</keyword>
<dbReference type="InterPro" id="IPR022636">
    <property type="entry name" value="S-AdoMet_synthetase_sfam"/>
</dbReference>
<gene>
    <name evidence="9" type="primary">metK_49</name>
    <name evidence="9" type="ORF">SDC9_168000</name>
</gene>
<evidence type="ECO:0000259" key="8">
    <source>
        <dbReference type="Pfam" id="PF02773"/>
    </source>
</evidence>
<evidence type="ECO:0000256" key="5">
    <source>
        <dbReference type="ARBA" id="ARBA00022840"/>
    </source>
</evidence>
<evidence type="ECO:0000256" key="6">
    <source>
        <dbReference type="ARBA" id="ARBA00022842"/>
    </source>
</evidence>
<keyword evidence="2 9" id="KW-0808">Transferase</keyword>
<dbReference type="InterPro" id="IPR022630">
    <property type="entry name" value="S-AdoMet_synt_C"/>
</dbReference>
<dbReference type="EMBL" id="VSSQ01068426">
    <property type="protein sequence ID" value="MPN20621.1"/>
    <property type="molecule type" value="Genomic_DNA"/>
</dbReference>
<keyword evidence="6" id="KW-0460">Magnesium</keyword>
<organism evidence="9">
    <name type="scientific">bioreactor metagenome</name>
    <dbReference type="NCBI Taxonomy" id="1076179"/>
    <lineage>
        <taxon>unclassified sequences</taxon>
        <taxon>metagenomes</taxon>
        <taxon>ecological metagenomes</taxon>
    </lineage>
</organism>
<evidence type="ECO:0000256" key="4">
    <source>
        <dbReference type="ARBA" id="ARBA00022741"/>
    </source>
</evidence>
<name>A0A645G1C7_9ZZZZ</name>
<evidence type="ECO:0000256" key="3">
    <source>
        <dbReference type="ARBA" id="ARBA00022723"/>
    </source>
</evidence>
<evidence type="ECO:0000313" key="9">
    <source>
        <dbReference type="EMBL" id="MPN20621.1"/>
    </source>
</evidence>
<dbReference type="Gene3D" id="3.30.300.10">
    <property type="match status" value="1"/>
</dbReference>
<dbReference type="GO" id="GO:0005524">
    <property type="term" value="F:ATP binding"/>
    <property type="evidence" value="ECO:0007669"/>
    <property type="project" value="UniProtKB-KW"/>
</dbReference>
<dbReference type="InterPro" id="IPR002133">
    <property type="entry name" value="S-AdoMet_synthetase"/>
</dbReference>
<reference evidence="9" key="1">
    <citation type="submission" date="2019-08" db="EMBL/GenBank/DDBJ databases">
        <authorList>
            <person name="Kucharzyk K."/>
            <person name="Murdoch R.W."/>
            <person name="Higgins S."/>
            <person name="Loffler F."/>
        </authorList>
    </citation>
    <scope>NUCLEOTIDE SEQUENCE</scope>
</reference>
<comment type="caution">
    <text evidence="9">The sequence shown here is derived from an EMBL/GenBank/DDBJ whole genome shotgun (WGS) entry which is preliminary data.</text>
</comment>
<keyword evidence="4" id="KW-0547">Nucleotide-binding</keyword>
<dbReference type="AlphaFoldDB" id="A0A645G1C7"/>
<dbReference type="SUPFAM" id="SSF55973">
    <property type="entry name" value="S-adenosylmethionine synthetase"/>
    <property type="match status" value="1"/>
</dbReference>
<evidence type="ECO:0000256" key="2">
    <source>
        <dbReference type="ARBA" id="ARBA00022679"/>
    </source>
</evidence>
<keyword evidence="1" id="KW-0554">One-carbon metabolism</keyword>
<dbReference type="GO" id="GO:0004478">
    <property type="term" value="F:methionine adenosyltransferase activity"/>
    <property type="evidence" value="ECO:0007669"/>
    <property type="project" value="UniProtKB-EC"/>
</dbReference>
<dbReference type="EC" id="2.5.1.6" evidence="9"/>
<proteinExistence type="predicted"/>
<keyword evidence="5" id="KW-0067">ATP-binding</keyword>
<dbReference type="GO" id="GO:0046872">
    <property type="term" value="F:metal ion binding"/>
    <property type="evidence" value="ECO:0007669"/>
    <property type="project" value="UniProtKB-KW"/>
</dbReference>
<evidence type="ECO:0000256" key="1">
    <source>
        <dbReference type="ARBA" id="ARBA00022563"/>
    </source>
</evidence>